<name>A0A3B6RQ82_WHEAT</name>
<sequence length="784" mass="86134">MIFLANIHLPVYLTAPPDNSPLTSNRKRSTIAMSQITATFMALALCFAPAVGAAATLSARRPLRGKDTLVSAQGKFELGLFTPAGSSGDRLYLGIWYKNIPDQTIIWVGNRVSPLSSLAFAELRVSAEDGNLELVGPTGASAAPVVVWSSNLPSPLSPGSNNTAEIRDNGNLVLVDGGNSSNVLWQSFDHPTDTQVPEAWVGENKLTGEYQVLTSWRNAQDPAPGMFSDTVDPNGTSEIFFMWNRSRVYMRTGVWNGRVFARMPEATKNTIYNTTYVETPAYRRVINELYDNATITRIVHDLTGQSKMYIWMPTSQNWQILWTGPMLQCAVYALCGAFGVCDQGGKLPCHCPPGFAPVSEADWMLSDWSSGCRRRSPLTCAHNGSTTDGFLTLPDVKLPDDSLAVGAAQSKVECESACLKSCSCQAYTFSIGECTVWHGELRNLQQLYMDSDNPWSDLHLRLSERGLQDLRSVDKKKMGRKLWLVLGIILAGVAAVGALVILAWRIVLARRRRLVSMANENVFSLAVYSYGDLRAATKNFSERLGRGSFGSVYRGVLKQHKGDNSIRVQVAVKKLESFGRQGDKQFRNPDGGLAYLHHGCRECIIHCDVKPENILLDEDMSPKIADFGMAKLMGRDFSRALTTMRGTVGYLAPEWISGQSISIKADVYSFGMVLFELISGRRNSNGYSEVEVAGTGGSESLTFFPVWAAGKVLEGEVGAVADPRLRCEVMSEELERACRVACWCIQDEEEQRPTMAQVVQALEGAVHIQVPPVPRTLQHLVTLT</sequence>
<dbReference type="PROSITE" id="PS00107">
    <property type="entry name" value="PROTEIN_KINASE_ATP"/>
    <property type="match status" value="1"/>
</dbReference>
<comment type="catalytic activity">
    <reaction evidence="15 17">
        <text>L-threonyl-[protein] + ATP = O-phospho-L-threonyl-[protein] + ADP + H(+)</text>
        <dbReference type="Rhea" id="RHEA:46608"/>
        <dbReference type="Rhea" id="RHEA-COMP:11060"/>
        <dbReference type="Rhea" id="RHEA-COMP:11605"/>
        <dbReference type="ChEBI" id="CHEBI:15378"/>
        <dbReference type="ChEBI" id="CHEBI:30013"/>
        <dbReference type="ChEBI" id="CHEBI:30616"/>
        <dbReference type="ChEBI" id="CHEBI:61977"/>
        <dbReference type="ChEBI" id="CHEBI:456216"/>
        <dbReference type="EC" id="2.7.11.1"/>
    </reaction>
</comment>
<dbReference type="FunFam" id="1.10.510.10:FF:000384">
    <property type="entry name" value="G-type lectin S-receptor-like serine/threonine-protein kinase"/>
    <property type="match status" value="1"/>
</dbReference>
<keyword evidence="7 17" id="KW-0547">Nucleotide-binding</keyword>
<evidence type="ECO:0000259" key="22">
    <source>
        <dbReference type="PROSITE" id="PS50948"/>
    </source>
</evidence>
<keyword evidence="5 19" id="KW-0812">Transmembrane</keyword>
<evidence type="ECO:0000256" key="4">
    <source>
        <dbReference type="ARBA" id="ARBA00022679"/>
    </source>
</evidence>
<proteinExistence type="inferred from homology"/>
<evidence type="ECO:0000256" key="3">
    <source>
        <dbReference type="ARBA" id="ARBA00022536"/>
    </source>
</evidence>
<dbReference type="GO" id="GO:0051707">
    <property type="term" value="P:response to other organism"/>
    <property type="evidence" value="ECO:0007669"/>
    <property type="project" value="UniProtKB-ARBA"/>
</dbReference>
<dbReference type="PROSITE" id="PS50948">
    <property type="entry name" value="PAN"/>
    <property type="match status" value="1"/>
</dbReference>
<evidence type="ECO:0000256" key="18">
    <source>
        <dbReference type="PROSITE-ProRule" id="PRU10141"/>
    </source>
</evidence>
<dbReference type="InterPro" id="IPR008271">
    <property type="entry name" value="Ser/Thr_kinase_AS"/>
</dbReference>
<keyword evidence="9 17" id="KW-0067">ATP-binding</keyword>
<dbReference type="SMART" id="SM00473">
    <property type="entry name" value="PAN_AP"/>
    <property type="match status" value="1"/>
</dbReference>
<dbReference type="InterPro" id="IPR017441">
    <property type="entry name" value="Protein_kinase_ATP_BS"/>
</dbReference>
<evidence type="ECO:0000256" key="12">
    <source>
        <dbReference type="ARBA" id="ARBA00023157"/>
    </source>
</evidence>
<dbReference type="SUPFAM" id="SSF51110">
    <property type="entry name" value="alpha-D-mannose-specific plant lectins"/>
    <property type="match status" value="1"/>
</dbReference>
<dbReference type="Gramene" id="TraesCS7A02G456300.1">
    <property type="protein sequence ID" value="TraesCS7A02G456300.1"/>
    <property type="gene ID" value="TraesCS7A02G456300"/>
</dbReference>
<dbReference type="Gramene" id="TraesCS7A03G1109800.1">
    <property type="protein sequence ID" value="TraesCS7A03G1109800.1.CDS"/>
    <property type="gene ID" value="TraesCS7A03G1109800"/>
</dbReference>
<dbReference type="Gene3D" id="1.10.510.10">
    <property type="entry name" value="Transferase(Phosphotransferase) domain 1"/>
    <property type="match status" value="1"/>
</dbReference>
<evidence type="ECO:0000256" key="13">
    <source>
        <dbReference type="ARBA" id="ARBA00023170"/>
    </source>
</evidence>
<evidence type="ECO:0000256" key="7">
    <source>
        <dbReference type="ARBA" id="ARBA00022741"/>
    </source>
</evidence>
<dbReference type="GO" id="GO:0005524">
    <property type="term" value="F:ATP binding"/>
    <property type="evidence" value="ECO:0007669"/>
    <property type="project" value="UniProtKB-UniRule"/>
</dbReference>
<evidence type="ECO:0000256" key="5">
    <source>
        <dbReference type="ARBA" id="ARBA00022692"/>
    </source>
</evidence>
<evidence type="ECO:0000256" key="19">
    <source>
        <dbReference type="SAM" id="Phobius"/>
    </source>
</evidence>
<evidence type="ECO:0000313" key="24">
    <source>
        <dbReference type="Proteomes" id="UP000019116"/>
    </source>
</evidence>
<evidence type="ECO:0000313" key="23">
    <source>
        <dbReference type="EnsemblPlants" id="TraesCS7A02G456300.1"/>
    </source>
</evidence>
<dbReference type="CDD" id="cd01098">
    <property type="entry name" value="PAN_AP_plant"/>
    <property type="match status" value="1"/>
</dbReference>
<evidence type="ECO:0000256" key="10">
    <source>
        <dbReference type="ARBA" id="ARBA00022989"/>
    </source>
</evidence>
<accession>A0A3B6RQ82</accession>
<evidence type="ECO:0000256" key="1">
    <source>
        <dbReference type="ARBA" id="ARBA00004479"/>
    </source>
</evidence>
<evidence type="ECO:0000256" key="11">
    <source>
        <dbReference type="ARBA" id="ARBA00023136"/>
    </source>
</evidence>
<comment type="similarity">
    <text evidence="17">Belongs to the protein kinase superfamily. Ser/Thr protein kinase family.</text>
</comment>
<dbReference type="Pfam" id="PF00069">
    <property type="entry name" value="Pkinase"/>
    <property type="match status" value="1"/>
</dbReference>
<dbReference type="InterPro" id="IPR000719">
    <property type="entry name" value="Prot_kinase_dom"/>
</dbReference>
<dbReference type="InterPro" id="IPR024171">
    <property type="entry name" value="SRK-like_kinase"/>
</dbReference>
<feature type="domain" description="Apple" evidence="22">
    <location>
        <begin position="380"/>
        <end position="460"/>
    </location>
</feature>
<protein>
    <recommendedName>
        <fullName evidence="17">Receptor-like serine/threonine-protein kinase</fullName>
        <ecNumber evidence="17">2.7.11.1</ecNumber>
    </recommendedName>
</protein>
<comment type="subcellular location">
    <subcellularLocation>
        <location evidence="1">Membrane</location>
        <topology evidence="1">Single-pass type I membrane protein</topology>
    </subcellularLocation>
</comment>
<dbReference type="OrthoDB" id="643280at2759"/>
<evidence type="ECO:0000256" key="9">
    <source>
        <dbReference type="ARBA" id="ARBA00022840"/>
    </source>
</evidence>
<dbReference type="InterPro" id="IPR001480">
    <property type="entry name" value="Bulb-type_lectin_dom"/>
</dbReference>
<dbReference type="Pfam" id="PF01453">
    <property type="entry name" value="B_lectin"/>
    <property type="match status" value="1"/>
</dbReference>
<keyword evidence="12" id="KW-1015">Disulfide bond</keyword>
<evidence type="ECO:0000256" key="8">
    <source>
        <dbReference type="ARBA" id="ARBA00022777"/>
    </source>
</evidence>
<evidence type="ECO:0000256" key="17">
    <source>
        <dbReference type="PIRNR" id="PIRNR000641"/>
    </source>
</evidence>
<dbReference type="PANTHER" id="PTHR47974">
    <property type="entry name" value="OS07G0415500 PROTEIN"/>
    <property type="match status" value="1"/>
</dbReference>
<keyword evidence="10 19" id="KW-1133">Transmembrane helix</keyword>
<feature type="transmembrane region" description="Helical" evidence="19">
    <location>
        <begin position="482"/>
        <end position="507"/>
    </location>
</feature>
<keyword evidence="3" id="KW-0245">EGF-like domain</keyword>
<dbReference type="EC" id="2.7.11.1" evidence="17"/>
<evidence type="ECO:0000259" key="20">
    <source>
        <dbReference type="PROSITE" id="PS50011"/>
    </source>
</evidence>
<evidence type="ECO:0000256" key="2">
    <source>
        <dbReference type="ARBA" id="ARBA00022527"/>
    </source>
</evidence>
<evidence type="ECO:0000256" key="14">
    <source>
        <dbReference type="ARBA" id="ARBA00023180"/>
    </source>
</evidence>
<feature type="domain" description="Protein kinase" evidence="20">
    <location>
        <begin position="467"/>
        <end position="770"/>
    </location>
</feature>
<reference evidence="23" key="1">
    <citation type="submission" date="2018-08" db="EMBL/GenBank/DDBJ databases">
        <authorList>
            <person name="Rossello M."/>
        </authorList>
    </citation>
    <scope>NUCLEOTIDE SEQUENCE [LARGE SCALE GENOMIC DNA]</scope>
    <source>
        <strain evidence="23">cv. Chinese Spring</strain>
    </source>
</reference>
<dbReference type="Pfam" id="PF00954">
    <property type="entry name" value="S_locus_glycop"/>
    <property type="match status" value="1"/>
</dbReference>
<dbReference type="GO" id="GO:0016020">
    <property type="term" value="C:membrane"/>
    <property type="evidence" value="ECO:0007669"/>
    <property type="project" value="UniProtKB-SubCell"/>
</dbReference>
<dbReference type="SMART" id="SM00220">
    <property type="entry name" value="S_TKc"/>
    <property type="match status" value="1"/>
</dbReference>
<dbReference type="InterPro" id="IPR003609">
    <property type="entry name" value="Pan_app"/>
</dbReference>
<dbReference type="Proteomes" id="UP000019116">
    <property type="component" value="Chromosome 7A"/>
</dbReference>
<keyword evidence="8 17" id="KW-0418">Kinase</keyword>
<dbReference type="InterPro" id="IPR011009">
    <property type="entry name" value="Kinase-like_dom_sf"/>
</dbReference>
<dbReference type="Pfam" id="PF08276">
    <property type="entry name" value="PAN_2"/>
    <property type="match status" value="1"/>
</dbReference>
<dbReference type="Gene3D" id="2.90.10.10">
    <property type="entry name" value="Bulb-type lectin domain"/>
    <property type="match status" value="1"/>
</dbReference>
<dbReference type="GO" id="GO:0106310">
    <property type="term" value="F:protein serine kinase activity"/>
    <property type="evidence" value="ECO:0007669"/>
    <property type="project" value="RHEA"/>
</dbReference>
<dbReference type="PIRSF" id="PIRSF000641">
    <property type="entry name" value="SRK"/>
    <property type="match status" value="1"/>
</dbReference>
<keyword evidence="11 19" id="KW-0472">Membrane</keyword>
<dbReference type="AlphaFoldDB" id="A0A3B6RQ82"/>
<dbReference type="SUPFAM" id="SSF56112">
    <property type="entry name" value="Protein kinase-like (PK-like)"/>
    <property type="match status" value="1"/>
</dbReference>
<dbReference type="GO" id="GO:0004674">
    <property type="term" value="F:protein serine/threonine kinase activity"/>
    <property type="evidence" value="ECO:0007669"/>
    <property type="project" value="UniProtKB-KW"/>
</dbReference>
<evidence type="ECO:0000256" key="6">
    <source>
        <dbReference type="ARBA" id="ARBA00022729"/>
    </source>
</evidence>
<evidence type="ECO:0000256" key="15">
    <source>
        <dbReference type="ARBA" id="ARBA00047899"/>
    </source>
</evidence>
<dbReference type="InterPro" id="IPR036426">
    <property type="entry name" value="Bulb-type_lectin_dom_sf"/>
</dbReference>
<dbReference type="GO" id="GO:0048544">
    <property type="term" value="P:recognition of pollen"/>
    <property type="evidence" value="ECO:0007669"/>
    <property type="project" value="InterPro"/>
</dbReference>
<feature type="domain" description="Bulb-type lectin" evidence="21">
    <location>
        <begin position="54"/>
        <end position="187"/>
    </location>
</feature>
<dbReference type="Gene3D" id="3.30.200.20">
    <property type="entry name" value="Phosphorylase Kinase, domain 1"/>
    <property type="match status" value="1"/>
</dbReference>
<feature type="transmembrane region" description="Helical" evidence="19">
    <location>
        <begin position="36"/>
        <end position="57"/>
    </location>
</feature>
<dbReference type="InterPro" id="IPR000858">
    <property type="entry name" value="S_locus_glycoprot_dom"/>
</dbReference>
<dbReference type="CDD" id="cd00028">
    <property type="entry name" value="B_lectin"/>
    <property type="match status" value="1"/>
</dbReference>
<dbReference type="EnsemblPlants" id="TraesCS7A02G456300.1">
    <property type="protein sequence ID" value="TraesCS7A02G456300.1"/>
    <property type="gene ID" value="TraesCS7A02G456300"/>
</dbReference>
<dbReference type="STRING" id="4565.A0A3B6RQ82"/>
<keyword evidence="2 17" id="KW-0723">Serine/threonine-protein kinase</keyword>
<keyword evidence="4 17" id="KW-0808">Transferase</keyword>
<dbReference type="SMART" id="SM00108">
    <property type="entry name" value="B_lectin"/>
    <property type="match status" value="1"/>
</dbReference>
<organism evidence="23">
    <name type="scientific">Triticum aestivum</name>
    <name type="common">Wheat</name>
    <dbReference type="NCBI Taxonomy" id="4565"/>
    <lineage>
        <taxon>Eukaryota</taxon>
        <taxon>Viridiplantae</taxon>
        <taxon>Streptophyta</taxon>
        <taxon>Embryophyta</taxon>
        <taxon>Tracheophyta</taxon>
        <taxon>Spermatophyta</taxon>
        <taxon>Magnoliopsida</taxon>
        <taxon>Liliopsida</taxon>
        <taxon>Poales</taxon>
        <taxon>Poaceae</taxon>
        <taxon>BOP clade</taxon>
        <taxon>Pooideae</taxon>
        <taxon>Triticodae</taxon>
        <taxon>Triticeae</taxon>
        <taxon>Triticinae</taxon>
        <taxon>Triticum</taxon>
    </lineage>
</organism>
<dbReference type="PROSITE" id="PS00108">
    <property type="entry name" value="PROTEIN_KINASE_ST"/>
    <property type="match status" value="1"/>
</dbReference>
<keyword evidence="6" id="KW-0732">Signal</keyword>
<feature type="binding site" evidence="18">
    <location>
        <position position="574"/>
    </location>
    <ligand>
        <name>ATP</name>
        <dbReference type="ChEBI" id="CHEBI:30616"/>
    </ligand>
</feature>
<dbReference type="PROSITE" id="PS50011">
    <property type="entry name" value="PROTEIN_KINASE_DOM"/>
    <property type="match status" value="1"/>
</dbReference>
<evidence type="ECO:0000259" key="21">
    <source>
        <dbReference type="PROSITE" id="PS50927"/>
    </source>
</evidence>
<evidence type="ECO:0000256" key="16">
    <source>
        <dbReference type="ARBA" id="ARBA00048679"/>
    </source>
</evidence>
<keyword evidence="13" id="KW-0675">Receptor</keyword>
<dbReference type="PROSITE" id="PS50927">
    <property type="entry name" value="BULB_LECTIN"/>
    <property type="match status" value="1"/>
</dbReference>
<reference evidence="23" key="2">
    <citation type="submission" date="2018-10" db="UniProtKB">
        <authorList>
            <consortium name="EnsemblPlants"/>
        </authorList>
    </citation>
    <scope>IDENTIFICATION</scope>
</reference>
<dbReference type="SMR" id="A0A3B6RQ82"/>
<comment type="catalytic activity">
    <reaction evidence="16 17">
        <text>L-seryl-[protein] + ATP = O-phospho-L-seryl-[protein] + ADP + H(+)</text>
        <dbReference type="Rhea" id="RHEA:17989"/>
        <dbReference type="Rhea" id="RHEA-COMP:9863"/>
        <dbReference type="Rhea" id="RHEA-COMP:11604"/>
        <dbReference type="ChEBI" id="CHEBI:15378"/>
        <dbReference type="ChEBI" id="CHEBI:29999"/>
        <dbReference type="ChEBI" id="CHEBI:30616"/>
        <dbReference type="ChEBI" id="CHEBI:83421"/>
        <dbReference type="ChEBI" id="CHEBI:456216"/>
        <dbReference type="EC" id="2.7.11.1"/>
    </reaction>
</comment>
<dbReference type="PANTHER" id="PTHR47974:SF19">
    <property type="entry name" value="RECEPTOR-LIKE SERINE_THREONINE-PROTEIN KINASE"/>
    <property type="match status" value="1"/>
</dbReference>
<keyword evidence="24" id="KW-1185">Reference proteome</keyword>
<keyword evidence="14" id="KW-0325">Glycoprotein</keyword>